<dbReference type="InterPro" id="IPR011701">
    <property type="entry name" value="MFS"/>
</dbReference>
<feature type="transmembrane region" description="Helical" evidence="8">
    <location>
        <begin position="365"/>
        <end position="388"/>
    </location>
</feature>
<sequence>MSDVNLATGHTAGRREWMGLALLILPSMLLFMMLTILFLAAPHMAADLHPSSTQLLWILDIYGFLMAGFLVAMGVLGDKVGRRMLLMAGAAVFGLVSVLAAFTNDPSMMILWRAVLGIAAAAQMPATLGLIFAMFNDVKQRGVAIGLWAAGISAGVALGPLLSGVLLELFSWRSTFLVAVPVMALVFIAAPLLLPEHRDPNAGKLDVMSAAILLATLLPAIYGVKRLAGDGSVAIAAAAIAMGVAFGIWFVARQLRLPAPLLDVRLFANPTVSGALSVFILSAAALGGVYFLLTQHLQLVMGLSPLQTGLAILPAALLLIVVAVSSPMLARRVRPGNVIATGLAVQVIGYLLLTQVNSTSGLPLVLAGFIILYPAVAPSMALTTDLVVGSVKPEKAGAASGLATTANDLGISLGVAVVGSIGVAAYRSEIADTLPSETPAQVRAAAEDSLDGAIAGAGQVSADISVSLLEAARAAFASGLNVASAVAAGIAVVASIIAATRLRHIPPTGSVAREETELTSAPGNQNS</sequence>
<keyword evidence="6 8" id="KW-0472">Membrane</keyword>
<dbReference type="Pfam" id="PF07690">
    <property type="entry name" value="MFS_1"/>
    <property type="match status" value="1"/>
</dbReference>
<feature type="transmembrane region" description="Helical" evidence="8">
    <location>
        <begin position="84"/>
        <end position="104"/>
    </location>
</feature>
<dbReference type="Gene3D" id="1.20.1720.10">
    <property type="entry name" value="Multidrug resistance protein D"/>
    <property type="match status" value="1"/>
</dbReference>
<keyword evidence="4 8" id="KW-0812">Transmembrane</keyword>
<evidence type="ECO:0000256" key="6">
    <source>
        <dbReference type="ARBA" id="ARBA00023136"/>
    </source>
</evidence>
<evidence type="ECO:0000256" key="2">
    <source>
        <dbReference type="ARBA" id="ARBA00022448"/>
    </source>
</evidence>
<organism evidence="10 11">
    <name type="scientific">Natronoglycomyces albus</name>
    <dbReference type="NCBI Taxonomy" id="2811108"/>
    <lineage>
        <taxon>Bacteria</taxon>
        <taxon>Bacillati</taxon>
        <taxon>Actinomycetota</taxon>
        <taxon>Actinomycetes</taxon>
        <taxon>Glycomycetales</taxon>
        <taxon>Glycomycetaceae</taxon>
        <taxon>Natronoglycomyces</taxon>
    </lineage>
</organism>
<dbReference type="PANTHER" id="PTHR42718:SF47">
    <property type="entry name" value="METHYL VIOLOGEN RESISTANCE PROTEIN SMVA"/>
    <property type="match status" value="1"/>
</dbReference>
<feature type="transmembrane region" description="Helical" evidence="8">
    <location>
        <begin position="475"/>
        <end position="499"/>
    </location>
</feature>
<dbReference type="CDD" id="cd17321">
    <property type="entry name" value="MFS_MMR_MDR_like"/>
    <property type="match status" value="1"/>
</dbReference>
<feature type="region of interest" description="Disordered" evidence="7">
    <location>
        <begin position="508"/>
        <end position="527"/>
    </location>
</feature>
<comment type="subcellular location">
    <subcellularLocation>
        <location evidence="1">Cell membrane</location>
        <topology evidence="1">Multi-pass membrane protein</topology>
    </subcellularLocation>
</comment>
<feature type="domain" description="Major facilitator superfamily (MFS) profile" evidence="9">
    <location>
        <begin position="19"/>
        <end position="506"/>
    </location>
</feature>
<feature type="transmembrane region" description="Helical" evidence="8">
    <location>
        <begin position="55"/>
        <end position="77"/>
    </location>
</feature>
<evidence type="ECO:0000256" key="1">
    <source>
        <dbReference type="ARBA" id="ARBA00004651"/>
    </source>
</evidence>
<dbReference type="InterPro" id="IPR020846">
    <property type="entry name" value="MFS_dom"/>
</dbReference>
<evidence type="ECO:0000256" key="8">
    <source>
        <dbReference type="SAM" id="Phobius"/>
    </source>
</evidence>
<name>A0A895XJ45_9ACTN</name>
<protein>
    <submittedName>
        <fullName evidence="10">MFS transporter</fullName>
    </submittedName>
</protein>
<reference evidence="10" key="1">
    <citation type="submission" date="2021-02" db="EMBL/GenBank/DDBJ databases">
        <title>Natronoglycomyces albus gen. nov., sp. nov, a haloalkaliphilic actinobacterium from a soda solonchak soil.</title>
        <authorList>
            <person name="Sorokin D.Y."/>
            <person name="Khijniak T.V."/>
            <person name="Zakharycheva A.P."/>
            <person name="Boueva O.V."/>
            <person name="Ariskina E.V."/>
            <person name="Hahnke R.L."/>
            <person name="Bunk B."/>
            <person name="Sproer C."/>
            <person name="Schumann P."/>
            <person name="Evtushenko L.I."/>
            <person name="Kublanov I.V."/>
        </authorList>
    </citation>
    <scope>NUCLEOTIDE SEQUENCE</scope>
    <source>
        <strain evidence="10">DSM 106290</strain>
    </source>
</reference>
<feature type="transmembrane region" description="Helical" evidence="8">
    <location>
        <begin position="231"/>
        <end position="252"/>
    </location>
</feature>
<evidence type="ECO:0000259" key="9">
    <source>
        <dbReference type="PROSITE" id="PS50850"/>
    </source>
</evidence>
<dbReference type="AlphaFoldDB" id="A0A895XJ45"/>
<evidence type="ECO:0000313" key="10">
    <source>
        <dbReference type="EMBL" id="QSB04997.1"/>
    </source>
</evidence>
<evidence type="ECO:0000256" key="3">
    <source>
        <dbReference type="ARBA" id="ARBA00022475"/>
    </source>
</evidence>
<accession>A0A895XJ45</accession>
<dbReference type="SUPFAM" id="SSF103473">
    <property type="entry name" value="MFS general substrate transporter"/>
    <property type="match status" value="1"/>
</dbReference>
<keyword evidence="2" id="KW-0813">Transport</keyword>
<feature type="transmembrane region" description="Helical" evidence="8">
    <location>
        <begin position="176"/>
        <end position="195"/>
    </location>
</feature>
<dbReference type="GO" id="GO:0022857">
    <property type="term" value="F:transmembrane transporter activity"/>
    <property type="evidence" value="ECO:0007669"/>
    <property type="project" value="InterPro"/>
</dbReference>
<dbReference type="KEGG" id="nav:JQS30_14715"/>
<feature type="transmembrane region" description="Helical" evidence="8">
    <location>
        <begin position="147"/>
        <end position="170"/>
    </location>
</feature>
<proteinExistence type="predicted"/>
<feature type="transmembrane region" description="Helical" evidence="8">
    <location>
        <begin position="305"/>
        <end position="324"/>
    </location>
</feature>
<dbReference type="GO" id="GO:0005886">
    <property type="term" value="C:plasma membrane"/>
    <property type="evidence" value="ECO:0007669"/>
    <property type="project" value="UniProtKB-SubCell"/>
</dbReference>
<feature type="transmembrane region" description="Helical" evidence="8">
    <location>
        <begin position="409"/>
        <end position="426"/>
    </location>
</feature>
<keyword evidence="11" id="KW-1185">Reference proteome</keyword>
<dbReference type="PROSITE" id="PS50850">
    <property type="entry name" value="MFS"/>
    <property type="match status" value="1"/>
</dbReference>
<feature type="compositionally biased region" description="Polar residues" evidence="7">
    <location>
        <begin position="518"/>
        <end position="527"/>
    </location>
</feature>
<feature type="transmembrane region" description="Helical" evidence="8">
    <location>
        <begin position="336"/>
        <end position="353"/>
    </location>
</feature>
<feature type="transmembrane region" description="Helical" evidence="8">
    <location>
        <begin position="207"/>
        <end position="225"/>
    </location>
</feature>
<evidence type="ECO:0000256" key="7">
    <source>
        <dbReference type="SAM" id="MobiDB-lite"/>
    </source>
</evidence>
<dbReference type="PANTHER" id="PTHR42718">
    <property type="entry name" value="MAJOR FACILITATOR SUPERFAMILY MULTIDRUG TRANSPORTER MFSC"/>
    <property type="match status" value="1"/>
</dbReference>
<gene>
    <name evidence="10" type="ORF">JQS30_14715</name>
</gene>
<keyword evidence="5 8" id="KW-1133">Transmembrane helix</keyword>
<dbReference type="InterPro" id="IPR036259">
    <property type="entry name" value="MFS_trans_sf"/>
</dbReference>
<feature type="transmembrane region" description="Helical" evidence="8">
    <location>
        <begin position="272"/>
        <end position="293"/>
    </location>
</feature>
<dbReference type="RefSeq" id="WP_213170997.1">
    <property type="nucleotide sequence ID" value="NZ_CP070496.1"/>
</dbReference>
<dbReference type="Proteomes" id="UP000662939">
    <property type="component" value="Chromosome"/>
</dbReference>
<evidence type="ECO:0000313" key="11">
    <source>
        <dbReference type="Proteomes" id="UP000662939"/>
    </source>
</evidence>
<feature type="transmembrane region" description="Helical" evidence="8">
    <location>
        <begin position="110"/>
        <end position="135"/>
    </location>
</feature>
<evidence type="ECO:0000256" key="4">
    <source>
        <dbReference type="ARBA" id="ARBA00022692"/>
    </source>
</evidence>
<evidence type="ECO:0000256" key="5">
    <source>
        <dbReference type="ARBA" id="ARBA00022989"/>
    </source>
</evidence>
<dbReference type="Gene3D" id="1.20.1250.20">
    <property type="entry name" value="MFS general substrate transporter like domains"/>
    <property type="match status" value="1"/>
</dbReference>
<dbReference type="EMBL" id="CP070496">
    <property type="protein sequence ID" value="QSB04997.1"/>
    <property type="molecule type" value="Genomic_DNA"/>
</dbReference>
<keyword evidence="3" id="KW-1003">Cell membrane</keyword>
<feature type="transmembrane region" description="Helical" evidence="8">
    <location>
        <begin position="20"/>
        <end position="43"/>
    </location>
</feature>